<sequence length="35" mass="3862">MKFDQMQAHISQAVHDAVNSPAHSLIQWEGGTDVL</sequence>
<protein>
    <submittedName>
        <fullName evidence="3">DUF1016 family protein</fullName>
    </submittedName>
</protein>
<dbReference type="WBParaSite" id="BPAG_0000669801-mRNA-1">
    <property type="protein sequence ID" value="BPAG_0000669801-mRNA-1"/>
    <property type="gene ID" value="BPAG_0000669801"/>
</dbReference>
<name>A0A0N4TER0_BRUPA</name>
<evidence type="ECO:0000313" key="3">
    <source>
        <dbReference type="WBParaSite" id="BPAG_0000669801-mRNA-1"/>
    </source>
</evidence>
<accession>A0A0N4TER0</accession>
<reference evidence="1 2" key="2">
    <citation type="submission" date="2018-11" db="EMBL/GenBank/DDBJ databases">
        <authorList>
            <consortium name="Pathogen Informatics"/>
        </authorList>
    </citation>
    <scope>NUCLEOTIDE SEQUENCE [LARGE SCALE GENOMIC DNA]</scope>
</reference>
<dbReference type="EMBL" id="UZAD01006370">
    <property type="protein sequence ID" value="VDN87847.1"/>
    <property type="molecule type" value="Genomic_DNA"/>
</dbReference>
<dbReference type="Proteomes" id="UP000278627">
    <property type="component" value="Unassembled WGS sequence"/>
</dbReference>
<reference evidence="3" key="1">
    <citation type="submission" date="2017-02" db="UniProtKB">
        <authorList>
            <consortium name="WormBaseParasite"/>
        </authorList>
    </citation>
    <scope>IDENTIFICATION</scope>
</reference>
<proteinExistence type="predicted"/>
<organism evidence="3">
    <name type="scientific">Brugia pahangi</name>
    <name type="common">Filarial nematode worm</name>
    <dbReference type="NCBI Taxonomy" id="6280"/>
    <lineage>
        <taxon>Eukaryota</taxon>
        <taxon>Metazoa</taxon>
        <taxon>Ecdysozoa</taxon>
        <taxon>Nematoda</taxon>
        <taxon>Chromadorea</taxon>
        <taxon>Rhabditida</taxon>
        <taxon>Spirurina</taxon>
        <taxon>Spiruromorpha</taxon>
        <taxon>Filarioidea</taxon>
        <taxon>Onchocercidae</taxon>
        <taxon>Brugia</taxon>
    </lineage>
</organism>
<gene>
    <name evidence="1" type="ORF">BPAG_LOCUS6661</name>
</gene>
<keyword evidence="2" id="KW-1185">Reference proteome</keyword>
<evidence type="ECO:0000313" key="2">
    <source>
        <dbReference type="Proteomes" id="UP000278627"/>
    </source>
</evidence>
<dbReference type="AlphaFoldDB" id="A0A0N4TER0"/>
<evidence type="ECO:0000313" key="1">
    <source>
        <dbReference type="EMBL" id="VDN87847.1"/>
    </source>
</evidence>
<dbReference type="STRING" id="6280.A0A0N4TER0"/>